<keyword evidence="8 11" id="KW-0067">ATP-binding</keyword>
<keyword evidence="4" id="KW-0436">Ligase</keyword>
<evidence type="ECO:0000256" key="9">
    <source>
        <dbReference type="ARBA" id="ARBA00030464"/>
    </source>
</evidence>
<evidence type="ECO:0000256" key="2">
    <source>
        <dbReference type="ARBA" id="ARBA00005153"/>
    </source>
</evidence>
<dbReference type="InterPro" id="IPR025777">
    <property type="entry name" value="GMPS_ATP_PPase_dom"/>
</dbReference>
<dbReference type="GO" id="GO:0005524">
    <property type="term" value="F:ATP binding"/>
    <property type="evidence" value="ECO:0007669"/>
    <property type="project" value="UniProtKB-UniRule"/>
</dbReference>
<dbReference type="GO" id="GO:0005829">
    <property type="term" value="C:cytosol"/>
    <property type="evidence" value="ECO:0007669"/>
    <property type="project" value="TreeGrafter"/>
</dbReference>
<evidence type="ECO:0000256" key="6">
    <source>
        <dbReference type="ARBA" id="ARBA00022749"/>
    </source>
</evidence>
<comment type="pathway">
    <text evidence="2">Purine metabolism; GMP biosynthesis; GMP from XMP (L-Gln route): step 1/1.</text>
</comment>
<accession>A0A7C4JLB4</accession>
<keyword evidence="6 11" id="KW-0332">GMP biosynthesis</keyword>
<feature type="binding site" evidence="11">
    <location>
        <begin position="33"/>
        <end position="39"/>
    </location>
    <ligand>
        <name>ATP</name>
        <dbReference type="ChEBI" id="CHEBI:30616"/>
    </ligand>
</feature>
<dbReference type="Gene3D" id="3.40.50.620">
    <property type="entry name" value="HUPs"/>
    <property type="match status" value="1"/>
</dbReference>
<evidence type="ECO:0000256" key="8">
    <source>
        <dbReference type="ARBA" id="ARBA00022840"/>
    </source>
</evidence>
<dbReference type="PANTHER" id="PTHR11922:SF2">
    <property type="entry name" value="GMP SYNTHASE [GLUTAMINE-HYDROLYZING]"/>
    <property type="match status" value="1"/>
</dbReference>
<sequence>MSSHPDIEVIAKNIIEKIRSLEHEVDCAVACVSGGVDSTTSAILAKKALGEKVYAVFINTGFMRLNEGRRVKEALKSLIDLEIHDYSEEFISKIENIGDAEDKRIAFREIFYTTVKLIAAEKRCSWIVQGTIKADVVETVGGVKTQHNVLSEKLLERYGFKVIEPLADLYKHEVRAIAKHLGLPNWIAHRQPFPGPGLLVRTVGKLYREKLELVRRLTDIVEEMLKDKGFSQYFPAVWEYNVIESRHENNLELDVYEVKVTGVIEGRRSYGHPIIVKKYPANISIYNLHKYFDTVNYPHILVNIGDKGKGEYVVAIRIVNTENFMVAEVPQVDLSELKSLAAKILADEPKVRLVAFDVTPKPPATIEYE</sequence>
<keyword evidence="7 11" id="KW-0658">Purine biosynthesis</keyword>
<comment type="catalytic activity">
    <reaction evidence="10">
        <text>XMP + L-glutamine + ATP + H2O = GMP + L-glutamate + AMP + diphosphate + 2 H(+)</text>
        <dbReference type="Rhea" id="RHEA:11680"/>
        <dbReference type="ChEBI" id="CHEBI:15377"/>
        <dbReference type="ChEBI" id="CHEBI:15378"/>
        <dbReference type="ChEBI" id="CHEBI:29985"/>
        <dbReference type="ChEBI" id="CHEBI:30616"/>
        <dbReference type="ChEBI" id="CHEBI:33019"/>
        <dbReference type="ChEBI" id="CHEBI:57464"/>
        <dbReference type="ChEBI" id="CHEBI:58115"/>
        <dbReference type="ChEBI" id="CHEBI:58359"/>
        <dbReference type="ChEBI" id="CHEBI:456215"/>
        <dbReference type="EC" id="6.3.5.2"/>
    </reaction>
</comment>
<evidence type="ECO:0000313" key="13">
    <source>
        <dbReference type="EMBL" id="HGQ36600.1"/>
    </source>
</evidence>
<dbReference type="AlphaFoldDB" id="A0A7C4JLB4"/>
<dbReference type="Pfam" id="PF00958">
    <property type="entry name" value="GMP_synt_C"/>
    <property type="match status" value="1"/>
</dbReference>
<dbReference type="Pfam" id="PF02540">
    <property type="entry name" value="NAD_synthase"/>
    <property type="match status" value="1"/>
</dbReference>
<comment type="caution">
    <text evidence="14">The sequence shown here is derived from an EMBL/GenBank/DDBJ whole genome shotgun (WGS) entry which is preliminary data.</text>
</comment>
<evidence type="ECO:0000256" key="10">
    <source>
        <dbReference type="ARBA" id="ARBA00049404"/>
    </source>
</evidence>
<dbReference type="SUPFAM" id="SSF54810">
    <property type="entry name" value="GMP synthetase C-terminal dimerisation domain"/>
    <property type="match status" value="1"/>
</dbReference>
<evidence type="ECO:0000256" key="7">
    <source>
        <dbReference type="ARBA" id="ARBA00022755"/>
    </source>
</evidence>
<dbReference type="SUPFAM" id="SSF52402">
    <property type="entry name" value="Adenine nucleotide alpha hydrolases-like"/>
    <property type="match status" value="1"/>
</dbReference>
<evidence type="ECO:0000256" key="11">
    <source>
        <dbReference type="PROSITE-ProRule" id="PRU00886"/>
    </source>
</evidence>
<evidence type="ECO:0000256" key="1">
    <source>
        <dbReference type="ARBA" id="ARBA00002332"/>
    </source>
</evidence>
<dbReference type="EC" id="6.3.5.2" evidence="3"/>
<dbReference type="InterPro" id="IPR001674">
    <property type="entry name" value="GMP_synth_C"/>
</dbReference>
<gene>
    <name evidence="14" type="ORF">ENU08_07740</name>
    <name evidence="13" type="ORF">ENU41_08025</name>
</gene>
<dbReference type="PANTHER" id="PTHR11922">
    <property type="entry name" value="GMP SYNTHASE-RELATED"/>
    <property type="match status" value="1"/>
</dbReference>
<dbReference type="UniPathway" id="UPA00189">
    <property type="reaction ID" value="UER00296"/>
</dbReference>
<evidence type="ECO:0000259" key="12">
    <source>
        <dbReference type="PROSITE" id="PS51553"/>
    </source>
</evidence>
<protein>
    <recommendedName>
        <fullName evidence="3">GMP synthase (glutamine-hydrolyzing)</fullName>
        <ecNumber evidence="3">6.3.5.2</ecNumber>
    </recommendedName>
    <alternativeName>
        <fullName evidence="9">GMP synthetase</fullName>
    </alternativeName>
</protein>
<name>A0A7C4JLB4_9CREN</name>
<evidence type="ECO:0000256" key="4">
    <source>
        <dbReference type="ARBA" id="ARBA00022598"/>
    </source>
</evidence>
<reference evidence="14" key="1">
    <citation type="journal article" date="2020" name="mSystems">
        <title>Genome- and Community-Level Interaction Insights into Carbon Utilization and Element Cycling Functions of Hydrothermarchaeota in Hydrothermal Sediment.</title>
        <authorList>
            <person name="Zhou Z."/>
            <person name="Liu Y."/>
            <person name="Xu W."/>
            <person name="Pan J."/>
            <person name="Luo Z.H."/>
            <person name="Li M."/>
        </authorList>
    </citation>
    <scope>NUCLEOTIDE SEQUENCE [LARGE SCALE GENOMIC DNA]</scope>
    <source>
        <strain evidence="14">SpSt-637</strain>
        <strain evidence="13">SpSt-667</strain>
    </source>
</reference>
<dbReference type="PROSITE" id="PS51553">
    <property type="entry name" value="GMPS_ATP_PPASE"/>
    <property type="match status" value="1"/>
</dbReference>
<dbReference type="InterPro" id="IPR022310">
    <property type="entry name" value="NAD/GMP_synthase"/>
</dbReference>
<keyword evidence="5 11" id="KW-0547">Nucleotide-binding</keyword>
<evidence type="ECO:0000313" key="14">
    <source>
        <dbReference type="EMBL" id="HGQ65119.1"/>
    </source>
</evidence>
<comment type="function">
    <text evidence="1">Catalyzes the synthesis of GMP from XMP.</text>
</comment>
<dbReference type="Gene3D" id="3.30.300.10">
    <property type="match status" value="1"/>
</dbReference>
<proteinExistence type="predicted"/>
<dbReference type="EMBL" id="DTBD01000070">
    <property type="protein sequence ID" value="HGQ65119.1"/>
    <property type="molecule type" value="Genomic_DNA"/>
</dbReference>
<evidence type="ECO:0000256" key="5">
    <source>
        <dbReference type="ARBA" id="ARBA00022741"/>
    </source>
</evidence>
<dbReference type="GO" id="GO:0003921">
    <property type="term" value="F:GMP synthase activity"/>
    <property type="evidence" value="ECO:0007669"/>
    <property type="project" value="InterPro"/>
</dbReference>
<dbReference type="InterPro" id="IPR014729">
    <property type="entry name" value="Rossmann-like_a/b/a_fold"/>
</dbReference>
<feature type="domain" description="GMPS ATP-PPase" evidence="12">
    <location>
        <begin position="5"/>
        <end position="190"/>
    </location>
</feature>
<organism evidence="14">
    <name type="scientific">Ignisphaera aggregans</name>
    <dbReference type="NCBI Taxonomy" id="334771"/>
    <lineage>
        <taxon>Archaea</taxon>
        <taxon>Thermoproteota</taxon>
        <taxon>Thermoprotei</taxon>
        <taxon>Desulfurococcales</taxon>
        <taxon>Desulfurococcaceae</taxon>
        <taxon>Ignisphaera</taxon>
    </lineage>
</organism>
<dbReference type="EMBL" id="DTCK01000042">
    <property type="protein sequence ID" value="HGQ36600.1"/>
    <property type="molecule type" value="Genomic_DNA"/>
</dbReference>
<evidence type="ECO:0000256" key="3">
    <source>
        <dbReference type="ARBA" id="ARBA00012746"/>
    </source>
</evidence>